<dbReference type="InterPro" id="IPR010730">
    <property type="entry name" value="HET"/>
</dbReference>
<feature type="region of interest" description="Disordered" evidence="1">
    <location>
        <begin position="1"/>
        <end position="104"/>
    </location>
</feature>
<evidence type="ECO:0000313" key="3">
    <source>
        <dbReference type="EMBL" id="KAK7461859.1"/>
    </source>
</evidence>
<feature type="domain" description="Heterokaryon incompatibility" evidence="2">
    <location>
        <begin position="164"/>
        <end position="295"/>
    </location>
</feature>
<protein>
    <recommendedName>
        <fullName evidence="2">Heterokaryon incompatibility domain-containing protein</fullName>
    </recommendedName>
</protein>
<organism evidence="3 4">
    <name type="scientific">Marasmiellus scandens</name>
    <dbReference type="NCBI Taxonomy" id="2682957"/>
    <lineage>
        <taxon>Eukaryota</taxon>
        <taxon>Fungi</taxon>
        <taxon>Dikarya</taxon>
        <taxon>Basidiomycota</taxon>
        <taxon>Agaricomycotina</taxon>
        <taxon>Agaricomycetes</taxon>
        <taxon>Agaricomycetidae</taxon>
        <taxon>Agaricales</taxon>
        <taxon>Marasmiineae</taxon>
        <taxon>Omphalotaceae</taxon>
        <taxon>Marasmiellus</taxon>
    </lineage>
</organism>
<evidence type="ECO:0000256" key="1">
    <source>
        <dbReference type="SAM" id="MobiDB-lite"/>
    </source>
</evidence>
<sequence>MRDSRNLLKENLDKGKSKSPESRQAWSLSRMSIKAESSRKESERETGNTIFEHSGSTSAAFKPKSSKSTNGVYPDIHSNRGLMLDKHPEPNDSRTCSPRPEKSRFDMTTIPRKINTSLTTSLRKAKSNRHESDTLQTLDLPRRLINTYTYELVDFANEKSVPEYAIISHRWREGEEVGFAEFTTRALDKNKPNACPSGYTKIMKACEQARRDEISWIWIDTSCIDQDNHEDVARSIKSMYAYYRNARVCYAWLHDVSASLTPSTTWNVVEGINSGGLKAEVEESEWFSRGWTLQELLAPKEVIFFDRNWEEVGRRSVLTDVISLRTGIPEPVLEGIVPLQDVDMVKKLCWSVNRQTSKPEDQAYCLLGILGVSMEPCYGEGVQKAFDRLTKVLIEKYPGCWKVLDGVGDLYSMLKTWSLTSRVMVDELDFDSDYSSDCQGSTRTFCAGRLYKQSIQHSTTLSSRASPPTHVNLPNAPSSDISRMIDDELELESTFSDSSTGIRSSGSGSSSSSFRSRSFTPTLLPPGLESYRDYFELDGS</sequence>
<feature type="compositionally biased region" description="Basic and acidic residues" evidence="1">
    <location>
        <begin position="83"/>
        <end position="92"/>
    </location>
</feature>
<feature type="compositionally biased region" description="Basic and acidic residues" evidence="1">
    <location>
        <begin position="36"/>
        <end position="46"/>
    </location>
</feature>
<feature type="compositionally biased region" description="Basic and acidic residues" evidence="1">
    <location>
        <begin position="1"/>
        <end position="21"/>
    </location>
</feature>
<feature type="region of interest" description="Disordered" evidence="1">
    <location>
        <begin position="458"/>
        <end position="480"/>
    </location>
</feature>
<proteinExistence type="predicted"/>
<evidence type="ECO:0000259" key="2">
    <source>
        <dbReference type="Pfam" id="PF06985"/>
    </source>
</evidence>
<gene>
    <name evidence="3" type="ORF">VKT23_008289</name>
</gene>
<dbReference type="PANTHER" id="PTHR10622">
    <property type="entry name" value="HET DOMAIN-CONTAINING PROTEIN"/>
    <property type="match status" value="1"/>
</dbReference>
<evidence type="ECO:0000313" key="4">
    <source>
        <dbReference type="Proteomes" id="UP001498398"/>
    </source>
</evidence>
<comment type="caution">
    <text evidence="3">The sequence shown here is derived from an EMBL/GenBank/DDBJ whole genome shotgun (WGS) entry which is preliminary data.</text>
</comment>
<feature type="compositionally biased region" description="Polar residues" evidence="1">
    <location>
        <begin position="47"/>
        <end position="59"/>
    </location>
</feature>
<feature type="region of interest" description="Disordered" evidence="1">
    <location>
        <begin position="493"/>
        <end position="529"/>
    </location>
</feature>
<dbReference type="Proteomes" id="UP001498398">
    <property type="component" value="Unassembled WGS sequence"/>
</dbReference>
<keyword evidence="4" id="KW-1185">Reference proteome</keyword>
<dbReference type="Pfam" id="PF06985">
    <property type="entry name" value="HET"/>
    <property type="match status" value="1"/>
</dbReference>
<feature type="compositionally biased region" description="Low complexity" evidence="1">
    <location>
        <begin position="493"/>
        <end position="520"/>
    </location>
</feature>
<reference evidence="3 4" key="1">
    <citation type="submission" date="2024-01" db="EMBL/GenBank/DDBJ databases">
        <title>A draft genome for the cacao thread blight pathogen Marasmiellus scandens.</title>
        <authorList>
            <person name="Baruah I.K."/>
            <person name="Leung J."/>
            <person name="Bukari Y."/>
            <person name="Amoako-Attah I."/>
            <person name="Meinhardt L.W."/>
            <person name="Bailey B.A."/>
            <person name="Cohen S.P."/>
        </authorList>
    </citation>
    <scope>NUCLEOTIDE SEQUENCE [LARGE SCALE GENOMIC DNA]</scope>
    <source>
        <strain evidence="3 4">GH-19</strain>
    </source>
</reference>
<name>A0ABR1JKA7_9AGAR</name>
<dbReference type="EMBL" id="JBANRG010000012">
    <property type="protein sequence ID" value="KAK7461859.1"/>
    <property type="molecule type" value="Genomic_DNA"/>
</dbReference>
<dbReference type="PANTHER" id="PTHR10622:SF10">
    <property type="entry name" value="HET DOMAIN-CONTAINING PROTEIN"/>
    <property type="match status" value="1"/>
</dbReference>
<accession>A0ABR1JKA7</accession>